<dbReference type="PaxDb" id="121845-A0A1S3DAG9"/>
<dbReference type="CTD" id="31186"/>
<dbReference type="PANTHER" id="PTHR13166:SF7">
    <property type="entry name" value="LYR MOTIF-CONTAINING PROTEIN 4"/>
    <property type="match status" value="1"/>
</dbReference>
<sequence length="93" mass="11096">MSVSKDMILKLYKALLRESSKFPAYNYRMYFLRRTREKFQSNKNVDNNEQISLLYNEGLKELEVLKRQVLISQLFKPDKLVIETQMQNSKDTG</sequence>
<proteinExistence type="inferred from homology"/>
<dbReference type="STRING" id="121845.A0A1S3DAG9"/>
<dbReference type="GO" id="GO:1990221">
    <property type="term" value="C:L-cysteine desulfurase complex"/>
    <property type="evidence" value="ECO:0007669"/>
    <property type="project" value="TreeGrafter"/>
</dbReference>
<dbReference type="OMA" id="YTTDKLV"/>
<accession>A0A1S3DAG9</accession>
<dbReference type="GO" id="GO:0016226">
    <property type="term" value="P:iron-sulfur cluster assembly"/>
    <property type="evidence" value="ECO:0007669"/>
    <property type="project" value="InterPro"/>
</dbReference>
<dbReference type="CDD" id="cd20264">
    <property type="entry name" value="Complex1_LYR_LYRM4"/>
    <property type="match status" value="1"/>
</dbReference>
<dbReference type="AlphaFoldDB" id="A0A1S3DAG9"/>
<dbReference type="GeneID" id="103514674"/>
<dbReference type="InterPro" id="IPR008011">
    <property type="entry name" value="Complex1_LYR_dom"/>
</dbReference>
<name>A0A1S3DAG9_DIACI</name>
<protein>
    <submittedName>
        <fullName evidence="4">LYR motif-containing protein 4</fullName>
    </submittedName>
</protein>
<organism evidence="3 4">
    <name type="scientific">Diaphorina citri</name>
    <name type="common">Asian citrus psyllid</name>
    <dbReference type="NCBI Taxonomy" id="121845"/>
    <lineage>
        <taxon>Eukaryota</taxon>
        <taxon>Metazoa</taxon>
        <taxon>Ecdysozoa</taxon>
        <taxon>Arthropoda</taxon>
        <taxon>Hexapoda</taxon>
        <taxon>Insecta</taxon>
        <taxon>Pterygota</taxon>
        <taxon>Neoptera</taxon>
        <taxon>Paraneoptera</taxon>
        <taxon>Hemiptera</taxon>
        <taxon>Sternorrhyncha</taxon>
        <taxon>Psylloidea</taxon>
        <taxon>Psyllidae</taxon>
        <taxon>Diaphorininae</taxon>
        <taxon>Diaphorina</taxon>
    </lineage>
</organism>
<dbReference type="GO" id="GO:0005739">
    <property type="term" value="C:mitochondrion"/>
    <property type="evidence" value="ECO:0007669"/>
    <property type="project" value="TreeGrafter"/>
</dbReference>
<dbReference type="PANTHER" id="PTHR13166">
    <property type="entry name" value="PROTEIN C6ORF149"/>
    <property type="match status" value="1"/>
</dbReference>
<evidence type="ECO:0000259" key="2">
    <source>
        <dbReference type="Pfam" id="PF05347"/>
    </source>
</evidence>
<reference evidence="4" key="1">
    <citation type="submission" date="2025-08" db="UniProtKB">
        <authorList>
            <consortium name="RefSeq"/>
        </authorList>
    </citation>
    <scope>IDENTIFICATION</scope>
</reference>
<dbReference type="Pfam" id="PF05347">
    <property type="entry name" value="Complex1_LYR"/>
    <property type="match status" value="1"/>
</dbReference>
<dbReference type="KEGG" id="dci:103514674"/>
<dbReference type="RefSeq" id="XP_008477794.1">
    <property type="nucleotide sequence ID" value="XM_008479572.3"/>
</dbReference>
<evidence type="ECO:0000256" key="1">
    <source>
        <dbReference type="ARBA" id="ARBA00009508"/>
    </source>
</evidence>
<dbReference type="InterPro" id="IPR045297">
    <property type="entry name" value="Complex1_LYR_LYRM4"/>
</dbReference>
<gene>
    <name evidence="4" type="primary">LOC103514674</name>
</gene>
<keyword evidence="3" id="KW-1185">Reference proteome</keyword>
<comment type="similarity">
    <text evidence="1">Belongs to the complex I LYR family.</text>
</comment>
<evidence type="ECO:0000313" key="4">
    <source>
        <dbReference type="RefSeq" id="XP_008477794.1"/>
    </source>
</evidence>
<dbReference type="InterPro" id="IPR051522">
    <property type="entry name" value="ISC_assembly_LYR"/>
</dbReference>
<feature type="domain" description="Complex 1 LYR protein" evidence="2">
    <location>
        <begin position="8"/>
        <end position="64"/>
    </location>
</feature>
<dbReference type="Proteomes" id="UP000079169">
    <property type="component" value="Unplaced"/>
</dbReference>
<evidence type="ECO:0000313" key="3">
    <source>
        <dbReference type="Proteomes" id="UP000079169"/>
    </source>
</evidence>